<dbReference type="EMBL" id="JAAOIC020000049">
    <property type="protein sequence ID" value="KAG8036035.1"/>
    <property type="molecule type" value="Genomic_DNA"/>
</dbReference>
<evidence type="ECO:0000259" key="1">
    <source>
        <dbReference type="Pfam" id="PF00089"/>
    </source>
</evidence>
<proteinExistence type="predicted"/>
<protein>
    <recommendedName>
        <fullName evidence="1">Peptidase S1 domain-containing protein</fullName>
    </recommendedName>
</protein>
<dbReference type="AlphaFoldDB" id="A0A8J5QMS3"/>
<organism evidence="2 3">
    <name type="scientific">Cotesia typhae</name>
    <dbReference type="NCBI Taxonomy" id="2053667"/>
    <lineage>
        <taxon>Eukaryota</taxon>
        <taxon>Metazoa</taxon>
        <taxon>Ecdysozoa</taxon>
        <taxon>Arthropoda</taxon>
        <taxon>Hexapoda</taxon>
        <taxon>Insecta</taxon>
        <taxon>Pterygota</taxon>
        <taxon>Neoptera</taxon>
        <taxon>Endopterygota</taxon>
        <taxon>Hymenoptera</taxon>
        <taxon>Apocrita</taxon>
        <taxon>Ichneumonoidea</taxon>
        <taxon>Braconidae</taxon>
        <taxon>Microgastrinae</taxon>
        <taxon>Cotesia</taxon>
    </lineage>
</organism>
<evidence type="ECO:0000313" key="3">
    <source>
        <dbReference type="Proteomes" id="UP000729913"/>
    </source>
</evidence>
<dbReference type="Pfam" id="PF00089">
    <property type="entry name" value="Trypsin"/>
    <property type="match status" value="1"/>
</dbReference>
<comment type="caution">
    <text evidence="2">The sequence shown here is derived from an EMBL/GenBank/DDBJ whole genome shotgun (WGS) entry which is preliminary data.</text>
</comment>
<dbReference type="OrthoDB" id="60866at2759"/>
<reference evidence="2" key="2">
    <citation type="submission" date="2021-04" db="EMBL/GenBank/DDBJ databases">
        <title>Genome-wide patterns of bracovirus chromosomal integration into multiple host tissues during parasitism.</title>
        <authorList>
            <person name="Chebbi M.A.C."/>
        </authorList>
    </citation>
    <scope>NUCLEOTIDE SEQUENCE</scope>
    <source>
        <tissue evidence="2">Whole body</tissue>
    </source>
</reference>
<sequence>MTIIVGTNSLSKSGDVYEVDEIFIHDFSPSTIINDIALIRTASEIKFSDKVQPIKISEYNFHTHGDPAILTGWGYISVSKFSCSPSRKYALLGRSLLQKE</sequence>
<dbReference type="Proteomes" id="UP000729913">
    <property type="component" value="Unassembled WGS sequence"/>
</dbReference>
<dbReference type="GO" id="GO:0004252">
    <property type="term" value="F:serine-type endopeptidase activity"/>
    <property type="evidence" value="ECO:0007669"/>
    <property type="project" value="InterPro"/>
</dbReference>
<name>A0A8J5QMS3_9HYME</name>
<keyword evidence="3" id="KW-1185">Reference proteome</keyword>
<evidence type="ECO:0000313" key="2">
    <source>
        <dbReference type="EMBL" id="KAG8036035.1"/>
    </source>
</evidence>
<gene>
    <name evidence="2" type="ORF">G9C98_004614</name>
</gene>
<accession>A0A8J5QMS3</accession>
<dbReference type="InterPro" id="IPR001254">
    <property type="entry name" value="Trypsin_dom"/>
</dbReference>
<feature type="domain" description="Peptidase S1" evidence="1">
    <location>
        <begin position="2"/>
        <end position="78"/>
    </location>
</feature>
<reference evidence="2" key="1">
    <citation type="submission" date="2020-03" db="EMBL/GenBank/DDBJ databases">
        <authorList>
            <person name="Chebbi M.A."/>
            <person name="Drezen J.M."/>
        </authorList>
    </citation>
    <scope>NUCLEOTIDE SEQUENCE</scope>
    <source>
        <tissue evidence="2">Whole body</tissue>
    </source>
</reference>
<dbReference type="GO" id="GO:0006508">
    <property type="term" value="P:proteolysis"/>
    <property type="evidence" value="ECO:0007669"/>
    <property type="project" value="InterPro"/>
</dbReference>